<dbReference type="AlphaFoldDB" id="A0A1G5WYV1"/>
<dbReference type="STRING" id="279824.SAMN03080617_01411"/>
<protein>
    <recommendedName>
        <fullName evidence="3">DUF4160 domain-containing protein</fullName>
    </recommendedName>
</protein>
<reference evidence="2" key="1">
    <citation type="submission" date="2016-10" db="EMBL/GenBank/DDBJ databases">
        <authorList>
            <person name="Varghese N."/>
            <person name="Submissions S."/>
        </authorList>
    </citation>
    <scope>NUCLEOTIDE SEQUENCE [LARGE SCALE GENOMIC DNA]</scope>
    <source>
        <strain evidence="2">DSM 22703</strain>
    </source>
</reference>
<proteinExistence type="predicted"/>
<gene>
    <name evidence="1" type="ORF">SAMN03080617_01411</name>
</gene>
<organism evidence="1 2">
    <name type="scientific">Algoriphagus alkaliphilus</name>
    <dbReference type="NCBI Taxonomy" id="279824"/>
    <lineage>
        <taxon>Bacteria</taxon>
        <taxon>Pseudomonadati</taxon>
        <taxon>Bacteroidota</taxon>
        <taxon>Cytophagia</taxon>
        <taxon>Cytophagales</taxon>
        <taxon>Cyclobacteriaceae</taxon>
        <taxon>Algoriphagus</taxon>
    </lineage>
</organism>
<dbReference type="RefSeq" id="WP_092729243.1">
    <property type="nucleotide sequence ID" value="NZ_FMXE01000008.1"/>
</dbReference>
<evidence type="ECO:0008006" key="3">
    <source>
        <dbReference type="Google" id="ProtNLM"/>
    </source>
</evidence>
<dbReference type="InterPro" id="IPR025427">
    <property type="entry name" value="DUF4160"/>
</dbReference>
<keyword evidence="2" id="KW-1185">Reference proteome</keyword>
<name>A0A1G5WYV1_9BACT</name>
<dbReference type="EMBL" id="FMXE01000008">
    <property type="protein sequence ID" value="SDA63150.1"/>
    <property type="molecule type" value="Genomic_DNA"/>
</dbReference>
<dbReference type="Proteomes" id="UP000198756">
    <property type="component" value="Unassembled WGS sequence"/>
</dbReference>
<evidence type="ECO:0000313" key="2">
    <source>
        <dbReference type="Proteomes" id="UP000198756"/>
    </source>
</evidence>
<sequence length="86" mass="10299">MPEISRFYGIIIRMYFQDHNPPHFHAEYQGMKAEYDIRTLDLLAGNLPNRAHVLVLEWASKHREKLIENWKRSQIPTQLEKIEPLD</sequence>
<dbReference type="Pfam" id="PF13711">
    <property type="entry name" value="DUF4160"/>
    <property type="match status" value="1"/>
</dbReference>
<evidence type="ECO:0000313" key="1">
    <source>
        <dbReference type="EMBL" id="SDA63150.1"/>
    </source>
</evidence>
<accession>A0A1G5WYV1</accession>
<dbReference type="OrthoDB" id="122670at2"/>